<evidence type="ECO:0000313" key="4">
    <source>
        <dbReference type="Proteomes" id="UP000632659"/>
    </source>
</evidence>
<accession>A0A8J6TYP4</accession>
<gene>
    <name evidence="3" type="ORF">H8702_03770</name>
</gene>
<dbReference type="Pfam" id="PF07261">
    <property type="entry name" value="DnaB_2"/>
    <property type="match status" value="2"/>
</dbReference>
<comment type="similarity">
    <text evidence="1">Belongs to the DnaB/DnaD family.</text>
</comment>
<dbReference type="InterPro" id="IPR017019">
    <property type="entry name" value="DNA_replication_prd_bac"/>
</dbReference>
<dbReference type="RefSeq" id="WP_187536253.1">
    <property type="nucleotide sequence ID" value="NZ_JACRTL010000001.1"/>
</dbReference>
<keyword evidence="4" id="KW-1185">Reference proteome</keyword>
<protein>
    <submittedName>
        <fullName evidence="3">DnaD domain protein</fullName>
    </submittedName>
</protein>
<organism evidence="3 4">
    <name type="scientific">Massiliimalia timonensis</name>
    <dbReference type="NCBI Taxonomy" id="1987501"/>
    <lineage>
        <taxon>Bacteria</taxon>
        <taxon>Bacillati</taxon>
        <taxon>Bacillota</taxon>
        <taxon>Clostridia</taxon>
        <taxon>Eubacteriales</taxon>
        <taxon>Oscillospiraceae</taxon>
        <taxon>Massiliimalia</taxon>
    </lineage>
</organism>
<dbReference type="PANTHER" id="PTHR37293:SF5">
    <property type="entry name" value="DNA REPLICATION PROTEIN"/>
    <property type="match status" value="1"/>
</dbReference>
<dbReference type="EMBL" id="JACRTL010000001">
    <property type="protein sequence ID" value="MBC8610242.1"/>
    <property type="molecule type" value="Genomic_DNA"/>
</dbReference>
<dbReference type="PANTHER" id="PTHR37293">
    <property type="entry name" value="PHAGE REPLICATION PROTEIN-RELATED"/>
    <property type="match status" value="1"/>
</dbReference>
<comment type="caution">
    <text evidence="3">The sequence shown here is derived from an EMBL/GenBank/DDBJ whole genome shotgun (WGS) entry which is preliminary data.</text>
</comment>
<dbReference type="NCBIfam" id="TIGR01446">
    <property type="entry name" value="DnaD_dom"/>
    <property type="match status" value="2"/>
</dbReference>
<dbReference type="Gene3D" id="1.10.10.630">
    <property type="entry name" value="DnaD domain-like"/>
    <property type="match status" value="2"/>
</dbReference>
<proteinExistence type="inferred from homology"/>
<reference evidence="3" key="1">
    <citation type="submission" date="2020-08" db="EMBL/GenBank/DDBJ databases">
        <title>Genome public.</title>
        <authorList>
            <person name="Liu C."/>
            <person name="Sun Q."/>
        </authorList>
    </citation>
    <scope>NUCLEOTIDE SEQUENCE</scope>
    <source>
        <strain evidence="3">NSJ-15</strain>
    </source>
</reference>
<evidence type="ECO:0000313" key="3">
    <source>
        <dbReference type="EMBL" id="MBC8610242.1"/>
    </source>
</evidence>
<evidence type="ECO:0000256" key="1">
    <source>
        <dbReference type="ARBA" id="ARBA00093462"/>
    </source>
</evidence>
<dbReference type="SUPFAM" id="SSF158499">
    <property type="entry name" value="DnaD domain-like"/>
    <property type="match status" value="2"/>
</dbReference>
<sequence length="303" mass="35599">MNYQINFQNFKNNFSLPSLVVEDLQHIPSDYLKVILLIFKSPDKEYSVSLLSNLLNLQEEVVTASLQYWIEKKVLHVTERSVPEQQPAVHMVHTAKQPAVSSLNDSELRFLIGEMEQILGRTVTSTDIKTISYIYEYYRLPADVIIMAIQYAVKNEKRDIRYIEKVCINWYEQGVTSHTAVEEFLKRVTDYQQKEKQVQKLLGIADRKLIPSEEKWIRIWLEEYHFELDVIQLAYERTVKNTGKAALAYMNKILQNWHQKGLHTLEQIEQKDGGKRPVKEGDSEKSYDIDLLERYWDNVPTLD</sequence>
<dbReference type="InterPro" id="IPR006343">
    <property type="entry name" value="DnaB/C_C"/>
</dbReference>
<evidence type="ECO:0000259" key="2">
    <source>
        <dbReference type="Pfam" id="PF07261"/>
    </source>
</evidence>
<name>A0A8J6TYP4_9FIRM</name>
<dbReference type="PIRSF" id="PIRSF033722">
    <property type="entry name" value="DnaD_CA_C3587_prd"/>
    <property type="match status" value="1"/>
</dbReference>
<feature type="domain" description="DnaB/C C-terminal" evidence="2">
    <location>
        <begin position="207"/>
        <end position="271"/>
    </location>
</feature>
<dbReference type="InterPro" id="IPR034829">
    <property type="entry name" value="DnaD-like_sf"/>
</dbReference>
<dbReference type="AlphaFoldDB" id="A0A8J6TYP4"/>
<dbReference type="InterPro" id="IPR053162">
    <property type="entry name" value="DnaD"/>
</dbReference>
<dbReference type="Proteomes" id="UP000632659">
    <property type="component" value="Unassembled WGS sequence"/>
</dbReference>
<feature type="domain" description="DnaB/C C-terminal" evidence="2">
    <location>
        <begin position="115"/>
        <end position="184"/>
    </location>
</feature>